<dbReference type="Proteomes" id="UP000019140">
    <property type="component" value="Unassembled WGS sequence"/>
</dbReference>
<dbReference type="HOGENOM" id="CLU_114601_5_2_7"/>
<gene>
    <name evidence="1" type="ORF">ETSY2_32995</name>
</gene>
<dbReference type="EMBL" id="AZHX01001409">
    <property type="protein sequence ID" value="ETX03611.1"/>
    <property type="molecule type" value="Genomic_DNA"/>
</dbReference>
<keyword evidence="2" id="KW-1185">Reference proteome</keyword>
<reference evidence="1 2" key="1">
    <citation type="journal article" date="2014" name="Nature">
        <title>An environmental bacterial taxon with a large and distinct metabolic repertoire.</title>
        <authorList>
            <person name="Wilson M.C."/>
            <person name="Mori T."/>
            <person name="Ruckert C."/>
            <person name="Uria A.R."/>
            <person name="Helf M.J."/>
            <person name="Takada K."/>
            <person name="Gernert C."/>
            <person name="Steffens U.A."/>
            <person name="Heycke N."/>
            <person name="Schmitt S."/>
            <person name="Rinke C."/>
            <person name="Helfrich E.J."/>
            <person name="Brachmann A.O."/>
            <person name="Gurgui C."/>
            <person name="Wakimoto T."/>
            <person name="Kracht M."/>
            <person name="Crusemann M."/>
            <person name="Hentschel U."/>
            <person name="Abe I."/>
            <person name="Matsunaga S."/>
            <person name="Kalinowski J."/>
            <person name="Takeyama H."/>
            <person name="Piel J."/>
        </authorList>
    </citation>
    <scope>NUCLEOTIDE SEQUENCE [LARGE SCALE GENOMIC DNA]</scope>
    <source>
        <strain evidence="2">TSY2</strain>
    </source>
</reference>
<dbReference type="InterPro" id="IPR003749">
    <property type="entry name" value="ThiS/MoaD-like"/>
</dbReference>
<protein>
    <submittedName>
        <fullName evidence="1">Sulfur carrier protein ThiS</fullName>
    </submittedName>
</protein>
<dbReference type="InterPro" id="IPR016155">
    <property type="entry name" value="Mopterin_synth/thiamin_S_b"/>
</dbReference>
<evidence type="ECO:0000313" key="2">
    <source>
        <dbReference type="Proteomes" id="UP000019140"/>
    </source>
</evidence>
<organism evidence="1 2">
    <name type="scientific">Candidatus Entotheonella gemina</name>
    <dbReference type="NCBI Taxonomy" id="1429439"/>
    <lineage>
        <taxon>Bacteria</taxon>
        <taxon>Pseudomonadati</taxon>
        <taxon>Nitrospinota/Tectimicrobiota group</taxon>
        <taxon>Candidatus Tectimicrobiota</taxon>
        <taxon>Candidatus Entotheonellia</taxon>
        <taxon>Candidatus Entotheonellales</taxon>
        <taxon>Candidatus Entotheonellaceae</taxon>
        <taxon>Candidatus Entotheonella</taxon>
    </lineage>
</organism>
<dbReference type="Pfam" id="PF02597">
    <property type="entry name" value="ThiS"/>
    <property type="match status" value="1"/>
</dbReference>
<dbReference type="InterPro" id="IPR012675">
    <property type="entry name" value="Beta-grasp_dom_sf"/>
</dbReference>
<dbReference type="SUPFAM" id="SSF54285">
    <property type="entry name" value="MoaD/ThiS"/>
    <property type="match status" value="1"/>
</dbReference>
<evidence type="ECO:0000313" key="1">
    <source>
        <dbReference type="EMBL" id="ETX03611.1"/>
    </source>
</evidence>
<comment type="caution">
    <text evidence="1">The sequence shown here is derived from an EMBL/GenBank/DDBJ whole genome shotgun (WGS) entry which is preliminary data.</text>
</comment>
<dbReference type="Gene3D" id="3.10.20.30">
    <property type="match status" value="1"/>
</dbReference>
<accession>W4M0U6</accession>
<proteinExistence type="predicted"/>
<sequence>MEVTVKLFASLGKYLPPGAKRNETVMEIADDVSVDQLITQLNLPRELTHLVLINGIYIEPEKREKTTFSPGDEFAVFPPIAGG</sequence>
<dbReference type="AlphaFoldDB" id="W4M0U6"/>
<name>W4M0U6_9BACT</name>